<name>A0A2Z4PQS6_9GAMM</name>
<protein>
    <submittedName>
        <fullName evidence="1">Uncharacterized protein</fullName>
    </submittedName>
</protein>
<proteinExistence type="predicted"/>
<reference evidence="1 2" key="1">
    <citation type="submission" date="2016-06" db="EMBL/GenBank/DDBJ databases">
        <title>The sequenced genome of the ice-adhering bacterium Marinomonas primoryensis, from Antarctica.</title>
        <authorList>
            <person name="Graham L."/>
            <person name="Vance T.D.R."/>
            <person name="Davies P.L."/>
        </authorList>
    </citation>
    <scope>NUCLEOTIDE SEQUENCE [LARGE SCALE GENOMIC DNA]</scope>
    <source>
        <strain evidence="1 2">AceL</strain>
    </source>
</reference>
<sequence>MTDLIISLHCVSPDSLSKVRQELLVSGCFAEVYPGFWMGRCSCKLKHLANRLFSLVGWQDVLLVQSREKEEQVIFFPK</sequence>
<accession>A0A2Z4PQS6</accession>
<evidence type="ECO:0000313" key="1">
    <source>
        <dbReference type="EMBL" id="AWX99885.1"/>
    </source>
</evidence>
<dbReference type="AlphaFoldDB" id="A0A2Z4PQS6"/>
<dbReference type="RefSeq" id="WP_112137028.1">
    <property type="nucleotide sequence ID" value="NZ_CP016181.1"/>
</dbReference>
<organism evidence="1 2">
    <name type="scientific">Marinomonas primoryensis</name>
    <dbReference type="NCBI Taxonomy" id="178399"/>
    <lineage>
        <taxon>Bacteria</taxon>
        <taxon>Pseudomonadati</taxon>
        <taxon>Pseudomonadota</taxon>
        <taxon>Gammaproteobacteria</taxon>
        <taxon>Oceanospirillales</taxon>
        <taxon>Oceanospirillaceae</taxon>
        <taxon>Marinomonas</taxon>
    </lineage>
</organism>
<gene>
    <name evidence="1" type="ORF">A8139_07665</name>
</gene>
<dbReference type="EMBL" id="CP016181">
    <property type="protein sequence ID" value="AWX99885.1"/>
    <property type="molecule type" value="Genomic_DNA"/>
</dbReference>
<dbReference type="Proteomes" id="UP000249898">
    <property type="component" value="Chromosome"/>
</dbReference>
<evidence type="ECO:0000313" key="2">
    <source>
        <dbReference type="Proteomes" id="UP000249898"/>
    </source>
</evidence>